<dbReference type="OrthoDB" id="9807246at2"/>
<reference evidence="6 7" key="1">
    <citation type="journal article" date="2016" name="Int. J. Syst. Evol. Microbiol.">
        <title>Pseudaminobacter manganicus sp. nov., isolated from sludge of a manganese mine.</title>
        <authorList>
            <person name="Li J."/>
            <person name="Huang J."/>
            <person name="Liao S."/>
            <person name="Wang G."/>
        </authorList>
    </citation>
    <scope>NUCLEOTIDE SEQUENCE [LARGE SCALE GENOMIC DNA]</scope>
    <source>
        <strain evidence="6 7">JH-7</strain>
    </source>
</reference>
<keyword evidence="7" id="KW-1185">Reference proteome</keyword>
<keyword evidence="4" id="KW-0456">Lyase</keyword>
<dbReference type="Gene3D" id="2.170.150.70">
    <property type="match status" value="1"/>
</dbReference>
<dbReference type="Proteomes" id="UP000191905">
    <property type="component" value="Unassembled WGS sequence"/>
</dbReference>
<proteinExistence type="inferred from homology"/>
<protein>
    <submittedName>
        <fullName evidence="6">Alanine acetyltransferase</fullName>
    </submittedName>
</protein>
<gene>
    <name evidence="6" type="ORF">BFN67_13575</name>
</gene>
<feature type="domain" description="CENP-V/GFA" evidence="5">
    <location>
        <begin position="5"/>
        <end position="130"/>
    </location>
</feature>
<evidence type="ECO:0000256" key="4">
    <source>
        <dbReference type="ARBA" id="ARBA00023239"/>
    </source>
</evidence>
<dbReference type="GO" id="GO:0016846">
    <property type="term" value="F:carbon-sulfur lyase activity"/>
    <property type="evidence" value="ECO:0007669"/>
    <property type="project" value="InterPro"/>
</dbReference>
<dbReference type="SUPFAM" id="SSF51316">
    <property type="entry name" value="Mss4-like"/>
    <property type="match status" value="1"/>
</dbReference>
<evidence type="ECO:0000256" key="1">
    <source>
        <dbReference type="ARBA" id="ARBA00005495"/>
    </source>
</evidence>
<keyword evidence="2" id="KW-0479">Metal-binding</keyword>
<name>A0A1V8RU12_9HYPH</name>
<dbReference type="GO" id="GO:0046872">
    <property type="term" value="F:metal ion binding"/>
    <property type="evidence" value="ECO:0007669"/>
    <property type="project" value="UniProtKB-KW"/>
</dbReference>
<dbReference type="InterPro" id="IPR011057">
    <property type="entry name" value="Mss4-like_sf"/>
</dbReference>
<comment type="similarity">
    <text evidence="1">Belongs to the Gfa family.</text>
</comment>
<organism evidence="6 7">
    <name type="scientific">Manganibacter manganicus</name>
    <dbReference type="NCBI Taxonomy" id="1873176"/>
    <lineage>
        <taxon>Bacteria</taxon>
        <taxon>Pseudomonadati</taxon>
        <taxon>Pseudomonadota</taxon>
        <taxon>Alphaproteobacteria</taxon>
        <taxon>Hyphomicrobiales</taxon>
        <taxon>Phyllobacteriaceae</taxon>
        <taxon>Manganibacter</taxon>
    </lineage>
</organism>
<sequence>MPVLLKGSCRCGAVRFEVQSHTPVPYQLCYCSICRKQQGGGGYAINLGADSATLKITGEDNLGVYRAEIQDDERPVCELSTGERNFCTQCGSALWLYDPTWPDLVHPFASAVDSDLPAPKERTHLLLKYKANWVEPEIRPGDKAFDIYPDESIAQWHKRTGMWVE</sequence>
<keyword evidence="3" id="KW-0862">Zinc</keyword>
<dbReference type="PANTHER" id="PTHR33337">
    <property type="entry name" value="GFA DOMAIN-CONTAINING PROTEIN"/>
    <property type="match status" value="1"/>
</dbReference>
<evidence type="ECO:0000259" key="5">
    <source>
        <dbReference type="PROSITE" id="PS51891"/>
    </source>
</evidence>
<dbReference type="PROSITE" id="PS51891">
    <property type="entry name" value="CENP_V_GFA"/>
    <property type="match status" value="1"/>
</dbReference>
<evidence type="ECO:0000256" key="2">
    <source>
        <dbReference type="ARBA" id="ARBA00022723"/>
    </source>
</evidence>
<accession>A0A1V8RU12</accession>
<dbReference type="STRING" id="1873176.BFN67_13575"/>
<dbReference type="AlphaFoldDB" id="A0A1V8RU12"/>
<dbReference type="InterPro" id="IPR006913">
    <property type="entry name" value="CENP-V/GFA"/>
</dbReference>
<evidence type="ECO:0000256" key="3">
    <source>
        <dbReference type="ARBA" id="ARBA00022833"/>
    </source>
</evidence>
<dbReference type="EMBL" id="MDET01000006">
    <property type="protein sequence ID" value="OQM76655.1"/>
    <property type="molecule type" value="Genomic_DNA"/>
</dbReference>
<evidence type="ECO:0000313" key="6">
    <source>
        <dbReference type="EMBL" id="OQM76655.1"/>
    </source>
</evidence>
<evidence type="ECO:0000313" key="7">
    <source>
        <dbReference type="Proteomes" id="UP000191905"/>
    </source>
</evidence>
<keyword evidence="6" id="KW-0808">Transferase</keyword>
<dbReference type="RefSeq" id="WP_080918660.1">
    <property type="nucleotide sequence ID" value="NZ_MDET01000006.1"/>
</dbReference>
<dbReference type="GO" id="GO:0016740">
    <property type="term" value="F:transferase activity"/>
    <property type="evidence" value="ECO:0007669"/>
    <property type="project" value="UniProtKB-KW"/>
</dbReference>
<dbReference type="Pfam" id="PF04828">
    <property type="entry name" value="GFA"/>
    <property type="match status" value="1"/>
</dbReference>
<dbReference type="PANTHER" id="PTHR33337:SF44">
    <property type="entry name" value="DUF636 DOMAIN PROTEIN (AFU_ORTHOLOGUE AFUA_1G09754)"/>
    <property type="match status" value="1"/>
</dbReference>
<comment type="caution">
    <text evidence="6">The sequence shown here is derived from an EMBL/GenBank/DDBJ whole genome shotgun (WGS) entry which is preliminary data.</text>
</comment>